<dbReference type="Proteomes" id="UP000734218">
    <property type="component" value="Unassembled WGS sequence"/>
</dbReference>
<gene>
    <name evidence="2" type="ORF">GGR88_000819</name>
</gene>
<organism evidence="2 3">
    <name type="scientific">Sphingomonas jejuensis</name>
    <dbReference type="NCBI Taxonomy" id="904715"/>
    <lineage>
        <taxon>Bacteria</taxon>
        <taxon>Pseudomonadati</taxon>
        <taxon>Pseudomonadota</taxon>
        <taxon>Alphaproteobacteria</taxon>
        <taxon>Sphingomonadales</taxon>
        <taxon>Sphingomonadaceae</taxon>
        <taxon>Sphingomonas</taxon>
    </lineage>
</organism>
<reference evidence="2 3" key="1">
    <citation type="submission" date="2020-03" db="EMBL/GenBank/DDBJ databases">
        <title>Genomic Encyclopedia of Type Strains, Phase IV (KMG-IV): sequencing the most valuable type-strain genomes for metagenomic binning, comparative biology and taxonomic classification.</title>
        <authorList>
            <person name="Goeker M."/>
        </authorList>
    </citation>
    <scope>NUCLEOTIDE SEQUENCE [LARGE SCALE GENOMIC DNA]</scope>
    <source>
        <strain evidence="2 3">DSM 27651</strain>
    </source>
</reference>
<sequence length="428" mass="45003">MLGFNGSTRQKAGVMGLRRIGFGVAGAALALGMAVTLRAQIEGGERGVPPIDSSSSFEVSGIKVDVTGPTAEAARVGGWREAQRRGWRSLWRRTHGSDAAPNLSDSTLDSIVSGIVVEQEGTGPRRYVATLGVLFDRARTGQILGVTGRTRRSAPLLVIPIQVSGGAMTALELRNPWQEAWARFRTGNSPVDYVRPVGTGPDPLLLNQGQTERRGRVLWRQLLDQYGAADVIVPQVSLSRLWPGGPVVGRFSAYHGPDRRLLGSFSLRGESSAAIAEMLDEGVRRLDEIYVAALTRGALTPDPSLVIEEPIPEELPEELLAEDGVDPFAGDQAVVGVTQLSVQFDSPDAGAVNAAEAALRAIPGVRSAVTGSLAIGGVSVMRVAYEGEAAALATALESRGWSVSQGGGSIRISRRAPAAQPAGTPPAQ</sequence>
<keyword evidence="3" id="KW-1185">Reference proteome</keyword>
<feature type="region of interest" description="Disordered" evidence="1">
    <location>
        <begin position="403"/>
        <end position="428"/>
    </location>
</feature>
<name>A0ABX0XJD2_9SPHN</name>
<accession>A0ABX0XJD2</accession>
<evidence type="ECO:0008006" key="4">
    <source>
        <dbReference type="Google" id="ProtNLM"/>
    </source>
</evidence>
<dbReference type="RefSeq" id="WP_342449713.1">
    <property type="nucleotide sequence ID" value="NZ_JAATJE010000001.1"/>
</dbReference>
<evidence type="ECO:0000256" key="1">
    <source>
        <dbReference type="SAM" id="MobiDB-lite"/>
    </source>
</evidence>
<comment type="caution">
    <text evidence="2">The sequence shown here is derived from an EMBL/GenBank/DDBJ whole genome shotgun (WGS) entry which is preliminary data.</text>
</comment>
<proteinExistence type="predicted"/>
<protein>
    <recommendedName>
        <fullName evidence="4">Heavy-metal-associated domain-containing protein</fullName>
    </recommendedName>
</protein>
<evidence type="ECO:0000313" key="2">
    <source>
        <dbReference type="EMBL" id="NJC33345.1"/>
    </source>
</evidence>
<evidence type="ECO:0000313" key="3">
    <source>
        <dbReference type="Proteomes" id="UP000734218"/>
    </source>
</evidence>
<dbReference type="EMBL" id="JAATJE010000001">
    <property type="protein sequence ID" value="NJC33345.1"/>
    <property type="molecule type" value="Genomic_DNA"/>
</dbReference>